<dbReference type="Gene3D" id="3.40.630.30">
    <property type="match status" value="1"/>
</dbReference>
<dbReference type="GO" id="GO:0016747">
    <property type="term" value="F:acyltransferase activity, transferring groups other than amino-acyl groups"/>
    <property type="evidence" value="ECO:0007669"/>
    <property type="project" value="InterPro"/>
</dbReference>
<feature type="domain" description="N-acetyltransferase" evidence="1">
    <location>
        <begin position="1"/>
        <end position="125"/>
    </location>
</feature>
<dbReference type="STRING" id="1449350.OCH239_09330"/>
<accession>X7EEL2</accession>
<evidence type="ECO:0000313" key="3">
    <source>
        <dbReference type="Proteomes" id="UP000022447"/>
    </source>
</evidence>
<sequence>MSPAERLLKALHERCGHPDPYGEVPLLRDGAHVGQLAMHAASPDTAWIGSIRLYPEFCRQGIGTPIMREILDMADEAGCTIALEAFWRPGKPGGGWLPDFYRSLDFEAIGGPGEDGHVEMIRVPAPAAALCPA</sequence>
<proteinExistence type="predicted"/>
<dbReference type="EMBL" id="JALZ01000021">
    <property type="protein sequence ID" value="ETX13656.1"/>
    <property type="molecule type" value="Genomic_DNA"/>
</dbReference>
<dbReference type="RefSeq" id="WP_037264617.1">
    <property type="nucleotide sequence ID" value="NZ_JALZ01000021.1"/>
</dbReference>
<evidence type="ECO:0000313" key="2">
    <source>
        <dbReference type="EMBL" id="ETX13656.1"/>
    </source>
</evidence>
<evidence type="ECO:0000259" key="1">
    <source>
        <dbReference type="PROSITE" id="PS51186"/>
    </source>
</evidence>
<name>X7EEL2_9RHOB</name>
<protein>
    <recommendedName>
        <fullName evidence="1">N-acetyltransferase domain-containing protein</fullName>
    </recommendedName>
</protein>
<dbReference type="InterPro" id="IPR016181">
    <property type="entry name" value="Acyl_CoA_acyltransferase"/>
</dbReference>
<comment type="caution">
    <text evidence="2">The sequence shown here is derived from an EMBL/GenBank/DDBJ whole genome shotgun (WGS) entry which is preliminary data.</text>
</comment>
<reference evidence="2 3" key="1">
    <citation type="submission" date="2014-01" db="EMBL/GenBank/DDBJ databases">
        <title>Roseivivax halodurans JCM 10272 Genome Sequencing.</title>
        <authorList>
            <person name="Lai Q."/>
            <person name="Li G."/>
            <person name="Shao Z."/>
        </authorList>
    </citation>
    <scope>NUCLEOTIDE SEQUENCE [LARGE SCALE GENOMIC DNA]</scope>
    <source>
        <strain evidence="2 3">JCM 10272</strain>
    </source>
</reference>
<gene>
    <name evidence="2" type="ORF">OCH239_09330</name>
</gene>
<dbReference type="Proteomes" id="UP000022447">
    <property type="component" value="Unassembled WGS sequence"/>
</dbReference>
<organism evidence="2 3">
    <name type="scientific">Roseivivax halodurans JCM 10272</name>
    <dbReference type="NCBI Taxonomy" id="1449350"/>
    <lineage>
        <taxon>Bacteria</taxon>
        <taxon>Pseudomonadati</taxon>
        <taxon>Pseudomonadota</taxon>
        <taxon>Alphaproteobacteria</taxon>
        <taxon>Rhodobacterales</taxon>
        <taxon>Roseobacteraceae</taxon>
        <taxon>Roseivivax</taxon>
    </lineage>
</organism>
<dbReference type="Pfam" id="PF00583">
    <property type="entry name" value="Acetyltransf_1"/>
    <property type="match status" value="1"/>
</dbReference>
<dbReference type="CDD" id="cd04301">
    <property type="entry name" value="NAT_SF"/>
    <property type="match status" value="1"/>
</dbReference>
<dbReference type="OrthoDB" id="9797417at2"/>
<keyword evidence="3" id="KW-1185">Reference proteome</keyword>
<dbReference type="SUPFAM" id="SSF55729">
    <property type="entry name" value="Acyl-CoA N-acyltransferases (Nat)"/>
    <property type="match status" value="1"/>
</dbReference>
<dbReference type="PROSITE" id="PS51186">
    <property type="entry name" value="GNAT"/>
    <property type="match status" value="1"/>
</dbReference>
<dbReference type="InterPro" id="IPR000182">
    <property type="entry name" value="GNAT_dom"/>
</dbReference>
<dbReference type="AlphaFoldDB" id="X7EEL2"/>